<evidence type="ECO:0000313" key="1">
    <source>
        <dbReference type="EMBL" id="OTG13349.1"/>
    </source>
</evidence>
<organism evidence="1 2">
    <name type="scientific">Helianthus annuus</name>
    <name type="common">Common sunflower</name>
    <dbReference type="NCBI Taxonomy" id="4232"/>
    <lineage>
        <taxon>Eukaryota</taxon>
        <taxon>Viridiplantae</taxon>
        <taxon>Streptophyta</taxon>
        <taxon>Embryophyta</taxon>
        <taxon>Tracheophyta</taxon>
        <taxon>Spermatophyta</taxon>
        <taxon>Magnoliopsida</taxon>
        <taxon>eudicotyledons</taxon>
        <taxon>Gunneridae</taxon>
        <taxon>Pentapetalae</taxon>
        <taxon>asterids</taxon>
        <taxon>campanulids</taxon>
        <taxon>Asterales</taxon>
        <taxon>Asteraceae</taxon>
        <taxon>Asteroideae</taxon>
        <taxon>Heliantheae alliance</taxon>
        <taxon>Heliantheae</taxon>
        <taxon>Helianthus</taxon>
    </lineage>
</organism>
<dbReference type="AlphaFoldDB" id="A0A251TRF3"/>
<keyword evidence="2" id="KW-1185">Reference proteome</keyword>
<evidence type="ECO:0000313" key="2">
    <source>
        <dbReference type="Proteomes" id="UP000215914"/>
    </source>
</evidence>
<proteinExistence type="predicted"/>
<reference evidence="2" key="1">
    <citation type="journal article" date="2017" name="Nature">
        <title>The sunflower genome provides insights into oil metabolism, flowering and Asterid evolution.</title>
        <authorList>
            <person name="Badouin H."/>
            <person name="Gouzy J."/>
            <person name="Grassa C.J."/>
            <person name="Murat F."/>
            <person name="Staton S.E."/>
            <person name="Cottret L."/>
            <person name="Lelandais-Briere C."/>
            <person name="Owens G.L."/>
            <person name="Carrere S."/>
            <person name="Mayjonade B."/>
            <person name="Legrand L."/>
            <person name="Gill N."/>
            <person name="Kane N.C."/>
            <person name="Bowers J.E."/>
            <person name="Hubner S."/>
            <person name="Bellec A."/>
            <person name="Berard A."/>
            <person name="Berges H."/>
            <person name="Blanchet N."/>
            <person name="Boniface M.C."/>
            <person name="Brunel D."/>
            <person name="Catrice O."/>
            <person name="Chaidir N."/>
            <person name="Claudel C."/>
            <person name="Donnadieu C."/>
            <person name="Faraut T."/>
            <person name="Fievet G."/>
            <person name="Helmstetter N."/>
            <person name="King M."/>
            <person name="Knapp S.J."/>
            <person name="Lai Z."/>
            <person name="Le Paslier M.C."/>
            <person name="Lippi Y."/>
            <person name="Lorenzon L."/>
            <person name="Mandel J.R."/>
            <person name="Marage G."/>
            <person name="Marchand G."/>
            <person name="Marquand E."/>
            <person name="Bret-Mestries E."/>
            <person name="Morien E."/>
            <person name="Nambeesan S."/>
            <person name="Nguyen T."/>
            <person name="Pegot-Espagnet P."/>
            <person name="Pouilly N."/>
            <person name="Raftis F."/>
            <person name="Sallet E."/>
            <person name="Schiex T."/>
            <person name="Thomas J."/>
            <person name="Vandecasteele C."/>
            <person name="Vares D."/>
            <person name="Vear F."/>
            <person name="Vautrin S."/>
            <person name="Crespi M."/>
            <person name="Mangin B."/>
            <person name="Burke J.M."/>
            <person name="Salse J."/>
            <person name="Munos S."/>
            <person name="Vincourt P."/>
            <person name="Rieseberg L.H."/>
            <person name="Langlade N.B."/>
        </authorList>
    </citation>
    <scope>NUCLEOTIDE SEQUENCE [LARGE SCALE GENOMIC DNA]</scope>
    <source>
        <strain evidence="2">cv. SF193</strain>
    </source>
</reference>
<dbReference type="EMBL" id="CM007899">
    <property type="protein sequence ID" value="OTG13349.1"/>
    <property type="molecule type" value="Genomic_DNA"/>
</dbReference>
<gene>
    <name evidence="1" type="ORF">HannXRQ_Chr10g0319521</name>
</gene>
<sequence>MILFEVGIMSRWMGALKANGLRRLNQVSEREYGHAKVVQNCGFSSWSVKG</sequence>
<protein>
    <submittedName>
        <fullName evidence="1">Uncharacterized protein</fullName>
    </submittedName>
</protein>
<dbReference type="InParanoid" id="A0A251TRF3"/>
<dbReference type="Proteomes" id="UP000215914">
    <property type="component" value="Chromosome 10"/>
</dbReference>
<accession>A0A251TRF3</accession>
<name>A0A251TRF3_HELAN</name>